<evidence type="ECO:0000313" key="3">
    <source>
        <dbReference type="Proteomes" id="UP001348641"/>
    </source>
</evidence>
<evidence type="ECO:0008006" key="4">
    <source>
        <dbReference type="Google" id="ProtNLM"/>
    </source>
</evidence>
<organism evidence="2 3">
    <name type="scientific">Nocardiopsis tropica</name>
    <dbReference type="NCBI Taxonomy" id="109330"/>
    <lineage>
        <taxon>Bacteria</taxon>
        <taxon>Bacillati</taxon>
        <taxon>Actinomycetota</taxon>
        <taxon>Actinomycetes</taxon>
        <taxon>Streptosporangiales</taxon>
        <taxon>Nocardiopsidaceae</taxon>
        <taxon>Nocardiopsis</taxon>
    </lineage>
</organism>
<feature type="region of interest" description="Disordered" evidence="1">
    <location>
        <begin position="26"/>
        <end position="48"/>
    </location>
</feature>
<comment type="caution">
    <text evidence="2">The sequence shown here is derived from an EMBL/GenBank/DDBJ whole genome shotgun (WGS) entry which is preliminary data.</text>
</comment>
<protein>
    <recommendedName>
        <fullName evidence="4">Transposase</fullName>
    </recommendedName>
</protein>
<reference evidence="2 3" key="1">
    <citation type="submission" date="2023-07" db="EMBL/GenBank/DDBJ databases">
        <authorList>
            <person name="Girao M."/>
            <person name="Carvalho M.F."/>
        </authorList>
    </citation>
    <scope>NUCLEOTIDE SEQUENCE [LARGE SCALE GENOMIC DNA]</scope>
    <source>
        <strain evidence="2 3">66/93</strain>
    </source>
</reference>
<gene>
    <name evidence="2" type="ORF">Q8A49_04895</name>
</gene>
<feature type="compositionally biased region" description="Polar residues" evidence="1">
    <location>
        <begin position="27"/>
        <end position="36"/>
    </location>
</feature>
<dbReference type="Proteomes" id="UP001348641">
    <property type="component" value="Unassembled WGS sequence"/>
</dbReference>
<proteinExistence type="predicted"/>
<accession>A0ABU7KMC6</accession>
<dbReference type="RefSeq" id="WP_330157084.1">
    <property type="nucleotide sequence ID" value="NZ_BAAAJA010000011.1"/>
</dbReference>
<dbReference type="EMBL" id="JAUUCC010000008">
    <property type="protein sequence ID" value="MEE2049827.1"/>
    <property type="molecule type" value="Genomic_DNA"/>
</dbReference>
<evidence type="ECO:0000313" key="2">
    <source>
        <dbReference type="EMBL" id="MEE2049827.1"/>
    </source>
</evidence>
<name>A0ABU7KMC6_9ACTN</name>
<sequence length="64" mass="7064">MIGHIGVLLPRASADRTGLATALTGVLPSSTTTNNGRMHRPERRAVRQEDIKDMKVQNEVVIQR</sequence>
<evidence type="ECO:0000256" key="1">
    <source>
        <dbReference type="SAM" id="MobiDB-lite"/>
    </source>
</evidence>